<dbReference type="GO" id="GO:0004517">
    <property type="term" value="F:nitric-oxide synthase activity"/>
    <property type="evidence" value="ECO:0007669"/>
    <property type="project" value="UniProtKB-EC"/>
</dbReference>
<feature type="compositionally biased region" description="Low complexity" evidence="1">
    <location>
        <begin position="8"/>
        <end position="22"/>
    </location>
</feature>
<feature type="region of interest" description="Disordered" evidence="1">
    <location>
        <begin position="1"/>
        <end position="89"/>
    </location>
</feature>
<feature type="non-terminal residue" evidence="2">
    <location>
        <position position="89"/>
    </location>
</feature>
<feature type="non-terminal residue" evidence="2">
    <location>
        <position position="1"/>
    </location>
</feature>
<evidence type="ECO:0000256" key="1">
    <source>
        <dbReference type="SAM" id="MobiDB-lite"/>
    </source>
</evidence>
<proteinExistence type="evidence at transcript level"/>
<accession>P79270</accession>
<protein>
    <submittedName>
        <fullName evidence="2">Nitric-oxide synthase</fullName>
        <ecNumber evidence="2">1.14.13.39</ecNumber>
    </submittedName>
</protein>
<dbReference type="AlphaFoldDB" id="P79270"/>
<dbReference type="EMBL" id="X98197">
    <property type="protein sequence ID" value="CAA66868.1"/>
    <property type="molecule type" value="mRNA"/>
</dbReference>
<sequence>TSSPPVFRPSSTRPSLTTSTRSHYSRRRSSSERLRPGSVGRSDGHFERHTLFYGSDDGLYRSQGSRRPLRSPWPTHGFDSRTLMTVPTE</sequence>
<dbReference type="EC" id="1.14.13.39" evidence="2"/>
<keyword evidence="2" id="KW-0560">Oxidoreductase</keyword>
<reference evidence="2" key="1">
    <citation type="journal article" date="1997" name="Eur. J. Haematol.">
        <title>Evidence for a NO synthase in porcine platelets which is stimulated during activation/aggregation.</title>
        <authorList>
            <person name="Berkels R."/>
            <person name="Bertsch A."/>
            <person name="Zuther T."/>
            <person name="Dhein S."/>
            <person name="Stockklauser K."/>
            <person name="Rosen P."/>
            <person name="Rosen R."/>
        </authorList>
    </citation>
    <scope>NUCLEOTIDE SEQUENCE</scope>
</reference>
<organism evidence="2">
    <name type="scientific">Sus scrofa</name>
    <name type="common">Pig</name>
    <dbReference type="NCBI Taxonomy" id="9823"/>
    <lineage>
        <taxon>Eukaryota</taxon>
        <taxon>Metazoa</taxon>
        <taxon>Chordata</taxon>
        <taxon>Craniata</taxon>
        <taxon>Vertebrata</taxon>
        <taxon>Euteleostomi</taxon>
        <taxon>Mammalia</taxon>
        <taxon>Eutheria</taxon>
        <taxon>Laurasiatheria</taxon>
        <taxon>Artiodactyla</taxon>
        <taxon>Suina</taxon>
        <taxon>Suidae</taxon>
        <taxon>Sus</taxon>
    </lineage>
</organism>
<name>P79270_PIG</name>
<evidence type="ECO:0000313" key="2">
    <source>
        <dbReference type="EMBL" id="CAA66868.1"/>
    </source>
</evidence>